<evidence type="ECO:0000256" key="1">
    <source>
        <dbReference type="SAM" id="MobiDB-lite"/>
    </source>
</evidence>
<dbReference type="PROSITE" id="PS51698">
    <property type="entry name" value="U_BOX"/>
    <property type="match status" value="1"/>
</dbReference>
<gene>
    <name evidence="4" type="ORF">KFL_000170510</name>
</gene>
<dbReference type="Pfam" id="PF00092">
    <property type="entry name" value="VWA"/>
    <property type="match status" value="1"/>
</dbReference>
<dbReference type="Proteomes" id="UP000054558">
    <property type="component" value="Unassembled WGS sequence"/>
</dbReference>
<feature type="domain" description="VWFA" evidence="2">
    <location>
        <begin position="251"/>
        <end position="431"/>
    </location>
</feature>
<dbReference type="Gene3D" id="3.40.50.410">
    <property type="entry name" value="von Willebrand factor, type A domain"/>
    <property type="match status" value="1"/>
</dbReference>
<sequence length="668" mass="70997">MAETGEPQTVPGPVQAAGVDTALPPTQAAALLSSPVSRQGSLCPDEFLCPITVLLMSEPVLLVETGHTFEKSAIEQWFDRGNRTCPLTGVVLTSTQVSPNLTLRKLIQDWAARHPTQSAVAQTPSSSQNPHPQPNANLELPNTPVLPNSTPSHNNSQNEHWAARLPFAHRRAPRRARLSEVLESPLPPADDDEPLEAAPPENQEGNAPTVDAEPRLSLAAEFDTIGPLPREQLLVLAHVAAPETGKRVPVDLVAVLDVSGSMAADRLPLVKETLLFVISQLQSSDRLSIVAFCDRAQRAIRLTKATEQSKERLKLAVQGLRAGGGTSIASGLALGLHVLTSRRERNHVACMLLLSDGLDNFGGGADFVAQNQDLLTSATRDSVSVHTFGYGRNHDEHILDAIAEGTNGTFTFVRSNLEVKEAVAQCLGGALSVAAQATTISITAASGVAVLSVSAGAYEATVDEAQAAAKIDLKDMYSGETRDVLITVRVPAAEGDRSEPTELLSGRLQYTVPGQEKLSRSPNLTLLIARGEGPEGTGPNVDVDIQRNRLNAAKAMRVADRLAGENHLDQARDAIAAAMDSIRRSISGQAPACVALLEDLQLVGRGFASAREYQTEGSKVAKSSARMHSSQRAAYSSKIGASARRPSEYVQYASTSAVQMRNTASSSM</sequence>
<dbReference type="Pfam" id="PF04564">
    <property type="entry name" value="U-box"/>
    <property type="match status" value="1"/>
</dbReference>
<evidence type="ECO:0000313" key="4">
    <source>
        <dbReference type="EMBL" id="GAQ78705.1"/>
    </source>
</evidence>
<dbReference type="InterPro" id="IPR051266">
    <property type="entry name" value="CLCR"/>
</dbReference>
<name>A0A1Y1HJJ3_KLENI</name>
<dbReference type="InterPro" id="IPR013083">
    <property type="entry name" value="Znf_RING/FYVE/PHD"/>
</dbReference>
<keyword evidence="5" id="KW-1185">Reference proteome</keyword>
<organism evidence="4 5">
    <name type="scientific">Klebsormidium nitens</name>
    <name type="common">Green alga</name>
    <name type="synonym">Ulothrix nitens</name>
    <dbReference type="NCBI Taxonomy" id="105231"/>
    <lineage>
        <taxon>Eukaryota</taxon>
        <taxon>Viridiplantae</taxon>
        <taxon>Streptophyta</taxon>
        <taxon>Klebsormidiophyceae</taxon>
        <taxon>Klebsormidiales</taxon>
        <taxon>Klebsormidiaceae</taxon>
        <taxon>Klebsormidium</taxon>
    </lineage>
</organism>
<dbReference type="GO" id="GO:0016567">
    <property type="term" value="P:protein ubiquitination"/>
    <property type="evidence" value="ECO:0007669"/>
    <property type="project" value="UniProtKB-UniPathway"/>
</dbReference>
<dbReference type="PANTHER" id="PTHR10579:SF43">
    <property type="entry name" value="ZINC FINGER (C3HC4-TYPE RING FINGER) FAMILY PROTEIN"/>
    <property type="match status" value="1"/>
</dbReference>
<dbReference type="SUPFAM" id="SSF57850">
    <property type="entry name" value="RING/U-box"/>
    <property type="match status" value="1"/>
</dbReference>
<dbReference type="SUPFAM" id="SSF53300">
    <property type="entry name" value="vWA-like"/>
    <property type="match status" value="1"/>
</dbReference>
<dbReference type="Gene3D" id="3.30.40.10">
    <property type="entry name" value="Zinc/RING finger domain, C3HC4 (zinc finger)"/>
    <property type="match status" value="1"/>
</dbReference>
<protein>
    <recommendedName>
        <fullName evidence="6">RING-type E3 ubiquitin transferase</fullName>
    </recommendedName>
</protein>
<dbReference type="InterPro" id="IPR002035">
    <property type="entry name" value="VWF_A"/>
</dbReference>
<dbReference type="InterPro" id="IPR003613">
    <property type="entry name" value="Ubox_domain"/>
</dbReference>
<dbReference type="AlphaFoldDB" id="A0A1Y1HJJ3"/>
<dbReference type="CDD" id="cd16664">
    <property type="entry name" value="RING-Ubox_PUB"/>
    <property type="match status" value="1"/>
</dbReference>
<dbReference type="PROSITE" id="PS50234">
    <property type="entry name" value="VWFA"/>
    <property type="match status" value="1"/>
</dbReference>
<evidence type="ECO:0000313" key="5">
    <source>
        <dbReference type="Proteomes" id="UP000054558"/>
    </source>
</evidence>
<dbReference type="EMBL" id="DF236966">
    <property type="protein sequence ID" value="GAQ78705.1"/>
    <property type="molecule type" value="Genomic_DNA"/>
</dbReference>
<dbReference type="SMART" id="SM00327">
    <property type="entry name" value="VWA"/>
    <property type="match status" value="1"/>
</dbReference>
<dbReference type="SMART" id="SM00504">
    <property type="entry name" value="Ubox"/>
    <property type="match status" value="1"/>
</dbReference>
<evidence type="ECO:0000259" key="2">
    <source>
        <dbReference type="PROSITE" id="PS50234"/>
    </source>
</evidence>
<dbReference type="InterPro" id="IPR036465">
    <property type="entry name" value="vWFA_dom_sf"/>
</dbReference>
<feature type="compositionally biased region" description="Polar residues" evidence="1">
    <location>
        <begin position="145"/>
        <end position="158"/>
    </location>
</feature>
<dbReference type="InterPro" id="IPR045210">
    <property type="entry name" value="RING-Ubox_PUB"/>
</dbReference>
<dbReference type="UniPathway" id="UPA00143"/>
<dbReference type="OrthoDB" id="687730at2759"/>
<dbReference type="PANTHER" id="PTHR10579">
    <property type="entry name" value="CALCIUM-ACTIVATED CHLORIDE CHANNEL REGULATOR"/>
    <property type="match status" value="1"/>
</dbReference>
<reference evidence="4 5" key="1">
    <citation type="journal article" date="2014" name="Nat. Commun.">
        <title>Klebsormidium flaccidum genome reveals primary factors for plant terrestrial adaptation.</title>
        <authorList>
            <person name="Hori K."/>
            <person name="Maruyama F."/>
            <person name="Fujisawa T."/>
            <person name="Togashi T."/>
            <person name="Yamamoto N."/>
            <person name="Seo M."/>
            <person name="Sato S."/>
            <person name="Yamada T."/>
            <person name="Mori H."/>
            <person name="Tajima N."/>
            <person name="Moriyama T."/>
            <person name="Ikeuchi M."/>
            <person name="Watanabe M."/>
            <person name="Wada H."/>
            <person name="Kobayashi K."/>
            <person name="Saito M."/>
            <person name="Masuda T."/>
            <person name="Sasaki-Sekimoto Y."/>
            <person name="Mashiguchi K."/>
            <person name="Awai K."/>
            <person name="Shimojima M."/>
            <person name="Masuda S."/>
            <person name="Iwai M."/>
            <person name="Nobusawa T."/>
            <person name="Narise T."/>
            <person name="Kondo S."/>
            <person name="Saito H."/>
            <person name="Sato R."/>
            <person name="Murakawa M."/>
            <person name="Ihara Y."/>
            <person name="Oshima-Yamada Y."/>
            <person name="Ohtaka K."/>
            <person name="Satoh M."/>
            <person name="Sonobe K."/>
            <person name="Ishii M."/>
            <person name="Ohtani R."/>
            <person name="Kanamori-Sato M."/>
            <person name="Honoki R."/>
            <person name="Miyazaki D."/>
            <person name="Mochizuki H."/>
            <person name="Umetsu J."/>
            <person name="Higashi K."/>
            <person name="Shibata D."/>
            <person name="Kamiya Y."/>
            <person name="Sato N."/>
            <person name="Nakamura Y."/>
            <person name="Tabata S."/>
            <person name="Ida S."/>
            <person name="Kurokawa K."/>
            <person name="Ohta H."/>
        </authorList>
    </citation>
    <scope>NUCLEOTIDE SEQUENCE [LARGE SCALE GENOMIC DNA]</scope>
    <source>
        <strain evidence="4 5">NIES-2285</strain>
    </source>
</reference>
<proteinExistence type="predicted"/>
<feature type="domain" description="U-box" evidence="3">
    <location>
        <begin position="42"/>
        <end position="117"/>
    </location>
</feature>
<feature type="region of interest" description="Disordered" evidence="1">
    <location>
        <begin position="114"/>
        <end position="158"/>
    </location>
</feature>
<dbReference type="STRING" id="105231.A0A1Y1HJJ3"/>
<feature type="region of interest" description="Disordered" evidence="1">
    <location>
        <begin position="181"/>
        <end position="211"/>
    </location>
</feature>
<evidence type="ECO:0000259" key="3">
    <source>
        <dbReference type="PROSITE" id="PS51698"/>
    </source>
</evidence>
<accession>A0A1Y1HJJ3</accession>
<dbReference type="OMA" id="TCAYKDA"/>
<dbReference type="GO" id="GO:0004842">
    <property type="term" value="F:ubiquitin-protein transferase activity"/>
    <property type="evidence" value="ECO:0007669"/>
    <property type="project" value="InterPro"/>
</dbReference>
<feature type="compositionally biased region" description="Low complexity" evidence="1">
    <location>
        <begin position="122"/>
        <end position="137"/>
    </location>
</feature>
<evidence type="ECO:0008006" key="6">
    <source>
        <dbReference type="Google" id="ProtNLM"/>
    </source>
</evidence>